<evidence type="ECO:0000313" key="3">
    <source>
        <dbReference type="EMBL" id="RWX77349.1"/>
    </source>
</evidence>
<feature type="chain" id="PRO_5018523377" evidence="1">
    <location>
        <begin position="33"/>
        <end position="966"/>
    </location>
</feature>
<dbReference type="Gene3D" id="2.40.128.130">
    <property type="entry name" value="Autotransporter beta-domain"/>
    <property type="match status" value="1"/>
</dbReference>
<dbReference type="PROSITE" id="PS51208">
    <property type="entry name" value="AUTOTRANSPORTER"/>
    <property type="match status" value="1"/>
</dbReference>
<dbReference type="GO" id="GO:0019867">
    <property type="term" value="C:outer membrane"/>
    <property type="evidence" value="ECO:0007669"/>
    <property type="project" value="InterPro"/>
</dbReference>
<dbReference type="Pfam" id="PF03797">
    <property type="entry name" value="Autotransporter"/>
    <property type="match status" value="1"/>
</dbReference>
<dbReference type="Proteomes" id="UP000287687">
    <property type="component" value="Unassembled WGS sequence"/>
</dbReference>
<accession>A0A3S3VLT7</accession>
<dbReference type="OrthoDB" id="9804931at2"/>
<reference evidence="3 4" key="1">
    <citation type="submission" date="2019-01" db="EMBL/GenBank/DDBJ databases">
        <title>The draft genome of Rhizobium sp. 24NR.</title>
        <authorList>
            <person name="Liu L."/>
            <person name="Liang L."/>
            <person name="Shi S."/>
            <person name="Xu L."/>
            <person name="Wang X."/>
            <person name="Li L."/>
            <person name="Zhang X."/>
        </authorList>
    </citation>
    <scope>NUCLEOTIDE SEQUENCE [LARGE SCALE GENOMIC DNA]</scope>
    <source>
        <strain evidence="3 4">24NR</strain>
    </source>
</reference>
<name>A0A3S3VLT7_9HYPH</name>
<proteinExistence type="predicted"/>
<gene>
    <name evidence="3" type="ORF">EPK99_16475</name>
</gene>
<keyword evidence="4" id="KW-1185">Reference proteome</keyword>
<keyword evidence="1" id="KW-0732">Signal</keyword>
<dbReference type="SMART" id="SM00869">
    <property type="entry name" value="Autotransporter"/>
    <property type="match status" value="1"/>
</dbReference>
<organism evidence="3 4">
    <name type="scientific">Neorhizobium lilium</name>
    <dbReference type="NCBI Taxonomy" id="2503024"/>
    <lineage>
        <taxon>Bacteria</taxon>
        <taxon>Pseudomonadati</taxon>
        <taxon>Pseudomonadota</taxon>
        <taxon>Alphaproteobacteria</taxon>
        <taxon>Hyphomicrobiales</taxon>
        <taxon>Rhizobiaceae</taxon>
        <taxon>Rhizobium/Agrobacterium group</taxon>
        <taxon>Neorhizobium</taxon>
    </lineage>
</organism>
<dbReference type="AlphaFoldDB" id="A0A3S3VLT7"/>
<feature type="domain" description="Autotransporter" evidence="2">
    <location>
        <begin position="695"/>
        <end position="966"/>
    </location>
</feature>
<dbReference type="EMBL" id="SBIP01000003">
    <property type="protein sequence ID" value="RWX77349.1"/>
    <property type="molecule type" value="Genomic_DNA"/>
</dbReference>
<protein>
    <submittedName>
        <fullName evidence="3">Autotransporter domain-containing protein</fullName>
    </submittedName>
</protein>
<dbReference type="InterPro" id="IPR005546">
    <property type="entry name" value="Autotransporte_beta"/>
</dbReference>
<sequence>MRTDGLGALARRLRLCTALVSLTISMPLPALAQSTWTGAGGSDFSDGANWNTAPAAPGAGDGAAIASGTPIVGSDSAVDTLAVSGGTLKIEAQLAAPGGTTLFDTGRIEASVGGELVSNVTMTDGYLGVSGTLTGDLDASAGTIINDGRITGETFIDGATLTNNGTLRDLIIASGGIATNNATGTVTGGTAVRDGTLTNNGALGSVEVGSAGTFTGNSGGNVGDLTNSGTSSNAGTIASLDNLAGGSFTNNSGGTVTGATVVTGGNVTNNATLGSVDVGSGGIFNNNTGAVAGAVTNAGNASNAGTVSSLVNTAGSFTNNSGGTVTGATGVTGGTLTNNGALAAVDIASGGAFTNNTAASAGAVTNAGDSTNAGAIGSLTNDGGTFTNNAGGSVSGATTIAGGSVTNNSIFDTVEVLSGGTFVNNLAGTTGAFTNAGTASNGGTIASLLNIDGTFFNSGTITGLASVTGGTLVNDGTISGGVDVDTGGFLAGSGSIGGLTVSNGGTLSPGPGIATLAIDGDVTFETGSTYSVDVDASGLSDLVTVSGTTTINGGTLQILAASGTYGLSTQYTVLTSGSLTGRFDDVTTDMAFLSPYVTYDATGVLLALYRNDVQFADVAETANGRAVANAINSLGTADPVFLAVLPLTADGANSAFRQLSGEIHASLKSQMLEDSRFVRNAVLDRMSGAVPTRQSDIGDATFWMTGFGAAGHTDGDGNAAGIDGHTGGVVAGADVEAFDNWRLGMLAGYSHTSVGRDADADSYHVGLYASADWGDLTFTGGAILSHNDISTDRNVSAGSLTDRLKSDYDSATRQLFADLSWRMRAGGIELRPFANLAYVNLDTDGFGESGGSAALSGRGGHDDVTMTTFGLRWAADMPVDDMPVTLSGMLGWRHAMGDLTPSSQLAFATGSPFMVEGVSLVRDAAVVEAALTAPLSKTAKLKLTYAGEFARRLVNHSIMLSVNVDF</sequence>
<evidence type="ECO:0000259" key="2">
    <source>
        <dbReference type="PROSITE" id="PS51208"/>
    </source>
</evidence>
<dbReference type="InterPro" id="IPR006315">
    <property type="entry name" value="OM_autotransptr_brl_dom"/>
</dbReference>
<comment type="caution">
    <text evidence="3">The sequence shown here is derived from an EMBL/GenBank/DDBJ whole genome shotgun (WGS) entry which is preliminary data.</text>
</comment>
<dbReference type="SUPFAM" id="SSF103515">
    <property type="entry name" value="Autotransporter"/>
    <property type="match status" value="1"/>
</dbReference>
<evidence type="ECO:0000256" key="1">
    <source>
        <dbReference type="SAM" id="SignalP"/>
    </source>
</evidence>
<dbReference type="NCBIfam" id="TIGR01414">
    <property type="entry name" value="autotrans_barl"/>
    <property type="match status" value="1"/>
</dbReference>
<feature type="signal peptide" evidence="1">
    <location>
        <begin position="1"/>
        <end position="32"/>
    </location>
</feature>
<evidence type="ECO:0000313" key="4">
    <source>
        <dbReference type="Proteomes" id="UP000287687"/>
    </source>
</evidence>
<dbReference type="InterPro" id="IPR036709">
    <property type="entry name" value="Autotransporte_beta_dom_sf"/>
</dbReference>